<evidence type="ECO:0000313" key="2">
    <source>
        <dbReference type="Proteomes" id="UP001183176"/>
    </source>
</evidence>
<evidence type="ECO:0000313" key="1">
    <source>
        <dbReference type="EMBL" id="MDT0262991.1"/>
    </source>
</evidence>
<dbReference type="Proteomes" id="UP001183176">
    <property type="component" value="Unassembled WGS sequence"/>
</dbReference>
<organism evidence="1 2">
    <name type="scientific">Jatrophihabitans lederbergiae</name>
    <dbReference type="NCBI Taxonomy" id="3075547"/>
    <lineage>
        <taxon>Bacteria</taxon>
        <taxon>Bacillati</taxon>
        <taxon>Actinomycetota</taxon>
        <taxon>Actinomycetes</taxon>
        <taxon>Jatrophihabitantales</taxon>
        <taxon>Jatrophihabitantaceae</taxon>
        <taxon>Jatrophihabitans</taxon>
    </lineage>
</organism>
<dbReference type="RefSeq" id="WP_311424138.1">
    <property type="nucleotide sequence ID" value="NZ_JAVREH010000026.1"/>
</dbReference>
<sequence>MRYRFGRTAALMLGIFVAATSFTVLSGSAQTARLQVTGTVQAN</sequence>
<reference evidence="2" key="1">
    <citation type="submission" date="2023-07" db="EMBL/GenBank/DDBJ databases">
        <title>30 novel species of actinomycetes from the DSMZ collection.</title>
        <authorList>
            <person name="Nouioui I."/>
        </authorList>
    </citation>
    <scope>NUCLEOTIDE SEQUENCE [LARGE SCALE GENOMIC DNA]</scope>
    <source>
        <strain evidence="2">DSM 44399</strain>
    </source>
</reference>
<keyword evidence="2" id="KW-1185">Reference proteome</keyword>
<name>A0ABU2JDC8_9ACTN</name>
<accession>A0ABU2JDC8</accession>
<proteinExistence type="predicted"/>
<comment type="caution">
    <text evidence="1">The sequence shown here is derived from an EMBL/GenBank/DDBJ whole genome shotgun (WGS) entry which is preliminary data.</text>
</comment>
<dbReference type="EMBL" id="JAVREH010000026">
    <property type="protein sequence ID" value="MDT0262991.1"/>
    <property type="molecule type" value="Genomic_DNA"/>
</dbReference>
<protein>
    <submittedName>
        <fullName evidence="1">Uncharacterized protein</fullName>
    </submittedName>
</protein>
<gene>
    <name evidence="1" type="ORF">RM423_16490</name>
</gene>